<comment type="caution">
    <text evidence="2">The sequence shown here is derived from an EMBL/GenBank/DDBJ whole genome shotgun (WGS) entry which is preliminary data.</text>
</comment>
<dbReference type="OrthoDB" id="2401616at2759"/>
<evidence type="ECO:0000313" key="3">
    <source>
        <dbReference type="Proteomes" id="UP000242180"/>
    </source>
</evidence>
<feature type="region of interest" description="Disordered" evidence="1">
    <location>
        <begin position="15"/>
        <end position="64"/>
    </location>
</feature>
<feature type="compositionally biased region" description="Basic and acidic residues" evidence="1">
    <location>
        <begin position="151"/>
        <end position="203"/>
    </location>
</feature>
<feature type="compositionally biased region" description="Acidic residues" evidence="1">
    <location>
        <begin position="40"/>
        <end position="63"/>
    </location>
</feature>
<organism evidence="2 3">
    <name type="scientific">Syncephalastrum racemosum</name>
    <name type="common">Filamentous fungus</name>
    <dbReference type="NCBI Taxonomy" id="13706"/>
    <lineage>
        <taxon>Eukaryota</taxon>
        <taxon>Fungi</taxon>
        <taxon>Fungi incertae sedis</taxon>
        <taxon>Mucoromycota</taxon>
        <taxon>Mucoromycotina</taxon>
        <taxon>Mucoromycetes</taxon>
        <taxon>Mucorales</taxon>
        <taxon>Syncephalastraceae</taxon>
        <taxon>Syncephalastrum</taxon>
    </lineage>
</organism>
<feature type="compositionally biased region" description="Polar residues" evidence="1">
    <location>
        <begin position="583"/>
        <end position="596"/>
    </location>
</feature>
<reference evidence="2 3" key="1">
    <citation type="submission" date="2016-07" db="EMBL/GenBank/DDBJ databases">
        <title>Pervasive Adenine N6-methylation of Active Genes in Fungi.</title>
        <authorList>
            <consortium name="DOE Joint Genome Institute"/>
            <person name="Mondo S.J."/>
            <person name="Dannebaum R.O."/>
            <person name="Kuo R.C."/>
            <person name="Labutti K."/>
            <person name="Haridas S."/>
            <person name="Kuo A."/>
            <person name="Salamov A."/>
            <person name="Ahrendt S.R."/>
            <person name="Lipzen A."/>
            <person name="Sullivan W."/>
            <person name="Andreopoulos W.B."/>
            <person name="Clum A."/>
            <person name="Lindquist E."/>
            <person name="Daum C."/>
            <person name="Ramamoorthy G.K."/>
            <person name="Gryganskyi A."/>
            <person name="Culley D."/>
            <person name="Magnuson J.K."/>
            <person name="James T.Y."/>
            <person name="O'Malley M.A."/>
            <person name="Stajich J.E."/>
            <person name="Spatafora J.W."/>
            <person name="Visel A."/>
            <person name="Grigoriev I.V."/>
        </authorList>
    </citation>
    <scope>NUCLEOTIDE SEQUENCE [LARGE SCALE GENOMIC DNA]</scope>
    <source>
        <strain evidence="2 3">NRRL 2496</strain>
    </source>
</reference>
<keyword evidence="3" id="KW-1185">Reference proteome</keyword>
<feature type="compositionally biased region" description="Basic and acidic residues" evidence="1">
    <location>
        <begin position="327"/>
        <end position="341"/>
    </location>
</feature>
<feature type="region of interest" description="Disordered" evidence="1">
    <location>
        <begin position="303"/>
        <end position="363"/>
    </location>
</feature>
<protein>
    <submittedName>
        <fullName evidence="2">Uncharacterized protein</fullName>
    </submittedName>
</protein>
<evidence type="ECO:0000256" key="1">
    <source>
        <dbReference type="SAM" id="MobiDB-lite"/>
    </source>
</evidence>
<proteinExistence type="predicted"/>
<feature type="region of interest" description="Disordered" evidence="1">
    <location>
        <begin position="514"/>
        <end position="542"/>
    </location>
</feature>
<evidence type="ECO:0000313" key="2">
    <source>
        <dbReference type="EMBL" id="ORY96340.1"/>
    </source>
</evidence>
<accession>A0A1X2HC62</accession>
<dbReference type="Proteomes" id="UP000242180">
    <property type="component" value="Unassembled WGS sequence"/>
</dbReference>
<gene>
    <name evidence="2" type="ORF">BCR43DRAFT_524453</name>
</gene>
<feature type="compositionally biased region" description="Low complexity" evidence="1">
    <location>
        <begin position="351"/>
        <end position="363"/>
    </location>
</feature>
<feature type="region of interest" description="Disordered" evidence="1">
    <location>
        <begin position="684"/>
        <end position="728"/>
    </location>
</feature>
<sequence>MARVSIPTLSLKKDTQALSMPESPDDIVIYGHDDPWAADHEDEDEDEEYEEDSSSSPDTEEDENIKVMSLQDKKFDLAAFARQLHQNRLSVVQPRQSLIIMTEQDEQELARLVTKARRREEKILVEMNEGDIECQERQQQQQDEDEEQEQEQERESMKEDDKNEEKRDKETTEAKAIEQDDQRPLSRDVSESGTITHDHHQPEENLSPPPTPPHTQHKDENENTVSSVLLHKASQARASSPPVRSPRFIQVQPTPSLSDPGAFLSPRPAPTPPTSTAAHRTSGPRASLDKLRLLRQKTSDLWRSDSVDSLKSTKKQAALGKSAVSRHGSEKILVEDDERHPQRPGFFHHYQSNQSTASSNSSQTRFKELPELAVDPATLQELTDTPHIPRKARRSRANTTTVPRTASKLGLFGSLRQQATRTRSQSSSSIRGLMRNLSTSTMGSTSSRAHRRNTNDVPAVVIPTTPSPSISSPLSPAALAVLKHDGMTTPPTSPKRTSTSANGKAMRKLSQLLSRASMSRRSRASPATKAVNLEEEEEERERERERARLVRRTIIYVQPDSLQYLQSLGDESPESDEGEPKLQQATMVKRQTSMKRQASIKRRTEKQLEGLELREMSDGSVTWDIVQQEDGTSTPSSPPPVPKRSPRRRQATADDTDVYYAPDTTLPSLLQMISDVEMEVVSSGFSNAHRSSSGSDSGSSGSSGSSSYAHAGEQQPRLHHSPSIEEQLDEAIRELGLKQEEGEEV</sequence>
<feature type="region of interest" description="Disordered" evidence="1">
    <location>
        <begin position="567"/>
        <end position="606"/>
    </location>
</feature>
<name>A0A1X2HC62_SYNRA</name>
<dbReference type="AlphaFoldDB" id="A0A1X2HC62"/>
<dbReference type="InParanoid" id="A0A1X2HC62"/>
<dbReference type="STRING" id="13706.A0A1X2HC62"/>
<feature type="compositionally biased region" description="Low complexity" evidence="1">
    <location>
        <begin position="691"/>
        <end position="707"/>
    </location>
</feature>
<dbReference type="EMBL" id="MCGN01000005">
    <property type="protein sequence ID" value="ORY96340.1"/>
    <property type="molecule type" value="Genomic_DNA"/>
</dbReference>
<feature type="region of interest" description="Disordered" evidence="1">
    <location>
        <begin position="124"/>
        <end position="290"/>
    </location>
</feature>
<feature type="region of interest" description="Disordered" evidence="1">
    <location>
        <begin position="628"/>
        <end position="661"/>
    </location>
</feature>